<dbReference type="PANTHER" id="PTHR32409">
    <property type="entry name" value="MITOCHONDRIAL IMPORT RECEPTOR SUBUNIT TOM20-1-RELATED"/>
    <property type="match status" value="1"/>
</dbReference>
<gene>
    <name evidence="12" type="ORF">P3X46_011534</name>
</gene>
<organism evidence="12 13">
    <name type="scientific">Hevea brasiliensis</name>
    <name type="common">Para rubber tree</name>
    <name type="synonym">Siphonia brasiliensis</name>
    <dbReference type="NCBI Taxonomy" id="3981"/>
    <lineage>
        <taxon>Eukaryota</taxon>
        <taxon>Viridiplantae</taxon>
        <taxon>Streptophyta</taxon>
        <taxon>Embryophyta</taxon>
        <taxon>Tracheophyta</taxon>
        <taxon>Spermatophyta</taxon>
        <taxon>Magnoliopsida</taxon>
        <taxon>eudicotyledons</taxon>
        <taxon>Gunneridae</taxon>
        <taxon>Pentapetalae</taxon>
        <taxon>rosids</taxon>
        <taxon>fabids</taxon>
        <taxon>Malpighiales</taxon>
        <taxon>Euphorbiaceae</taxon>
        <taxon>Crotonoideae</taxon>
        <taxon>Micrandreae</taxon>
        <taxon>Hevea</taxon>
    </lineage>
</organism>
<evidence type="ECO:0000256" key="1">
    <source>
        <dbReference type="ARBA" id="ARBA00003450"/>
    </source>
</evidence>
<evidence type="ECO:0000313" key="12">
    <source>
        <dbReference type="EMBL" id="KAJ9176195.1"/>
    </source>
</evidence>
<evidence type="ECO:0000256" key="11">
    <source>
        <dbReference type="SAM" id="Phobius"/>
    </source>
</evidence>
<evidence type="ECO:0000256" key="4">
    <source>
        <dbReference type="ARBA" id="ARBA00022448"/>
    </source>
</evidence>
<evidence type="ECO:0000256" key="6">
    <source>
        <dbReference type="ARBA" id="ARBA00022787"/>
    </source>
</evidence>
<accession>A0ABQ9M9V5</accession>
<name>A0ABQ9M9V5_HEVBR</name>
<dbReference type="SUPFAM" id="SSF48452">
    <property type="entry name" value="TPR-like"/>
    <property type="match status" value="1"/>
</dbReference>
<keyword evidence="8 11" id="KW-1133">Transmembrane helix</keyword>
<evidence type="ECO:0000256" key="3">
    <source>
        <dbReference type="ARBA" id="ARBA00005792"/>
    </source>
</evidence>
<dbReference type="EMBL" id="JARPOI010000007">
    <property type="protein sequence ID" value="KAJ9176195.1"/>
    <property type="molecule type" value="Genomic_DNA"/>
</dbReference>
<keyword evidence="7" id="KW-0653">Protein transport</keyword>
<evidence type="ECO:0000256" key="7">
    <source>
        <dbReference type="ARBA" id="ARBA00022927"/>
    </source>
</evidence>
<dbReference type="InterPro" id="IPR010547">
    <property type="entry name" value="TOM20_imprt_rcpt"/>
</dbReference>
<proteinExistence type="inferred from homology"/>
<dbReference type="InterPro" id="IPR011990">
    <property type="entry name" value="TPR-like_helical_dom_sf"/>
</dbReference>
<protein>
    <recommendedName>
        <fullName evidence="14">Mitochondrial import receptor subunit TOM20</fullName>
    </recommendedName>
</protein>
<comment type="function">
    <text evidence="1">Central component of the receptor complex responsible for the recognition and translocation of cytosolically synthesized mitochondrial preproteins. Together with TOM22 functions as the transit peptide receptor at the surface of the mitochondrion outer membrane and facilitates the movement of preproteins into the translocation pore.</text>
</comment>
<comment type="subcellular location">
    <subcellularLocation>
        <location evidence="2">Mitochondrion outer membrane</location>
        <topology evidence="2">Single-pass membrane protein</topology>
    </subcellularLocation>
</comment>
<evidence type="ECO:0000313" key="13">
    <source>
        <dbReference type="Proteomes" id="UP001174677"/>
    </source>
</evidence>
<keyword evidence="10 11" id="KW-0472">Membrane</keyword>
<dbReference type="Proteomes" id="UP001174677">
    <property type="component" value="Chromosome 7"/>
</dbReference>
<comment type="caution">
    <text evidence="12">The sequence shown here is derived from an EMBL/GenBank/DDBJ whole genome shotgun (WGS) entry which is preliminary data.</text>
</comment>
<comment type="similarity">
    <text evidence="3">Belongs to the Tom20 family.</text>
</comment>
<evidence type="ECO:0000256" key="2">
    <source>
        <dbReference type="ARBA" id="ARBA00004572"/>
    </source>
</evidence>
<reference evidence="12" key="1">
    <citation type="journal article" date="2023" name="Plant Biotechnol. J.">
        <title>Chromosome-level wild Hevea brasiliensis genome provides new tools for genomic-assisted breeding and valuable loci to elevate rubber yield.</title>
        <authorList>
            <person name="Cheng H."/>
            <person name="Song X."/>
            <person name="Hu Y."/>
            <person name="Wu T."/>
            <person name="Yang Q."/>
            <person name="An Z."/>
            <person name="Feng S."/>
            <person name="Deng Z."/>
            <person name="Wu W."/>
            <person name="Zeng X."/>
            <person name="Tu M."/>
            <person name="Wang X."/>
            <person name="Huang H."/>
        </authorList>
    </citation>
    <scope>NUCLEOTIDE SEQUENCE</scope>
    <source>
        <strain evidence="12">MT/VB/25A 57/8</strain>
    </source>
</reference>
<evidence type="ECO:0008006" key="14">
    <source>
        <dbReference type="Google" id="ProtNLM"/>
    </source>
</evidence>
<evidence type="ECO:0000256" key="8">
    <source>
        <dbReference type="ARBA" id="ARBA00022989"/>
    </source>
</evidence>
<feature type="transmembrane region" description="Helical" evidence="11">
    <location>
        <begin position="117"/>
        <end position="136"/>
    </location>
</feature>
<keyword evidence="6" id="KW-1000">Mitochondrion outer membrane</keyword>
<sequence length="145" mass="16566">MEFSQDDFDRLLMFKHLWQFQTIKDVKWFLINAISKLEEALVINPAKADSLWYIGNANTSYAILTPDLVEAKEYFDKASDYFQQAVDEEPSNDPYHKSLEVTAKGSKKNKKSSDLKYDIFGWIILVVGIVTLVGMARSHGSPPSR</sequence>
<keyword evidence="13" id="KW-1185">Reference proteome</keyword>
<keyword evidence="9" id="KW-0496">Mitochondrion</keyword>
<keyword evidence="5 11" id="KW-0812">Transmembrane</keyword>
<evidence type="ECO:0000256" key="10">
    <source>
        <dbReference type="ARBA" id="ARBA00023136"/>
    </source>
</evidence>
<dbReference type="PANTHER" id="PTHR32409:SF13">
    <property type="entry name" value="MITOCHONDRIAL IMPORT RECEPTOR SUBUNIT TOM20-2"/>
    <property type="match status" value="1"/>
</dbReference>
<evidence type="ECO:0000256" key="9">
    <source>
        <dbReference type="ARBA" id="ARBA00023128"/>
    </source>
</evidence>
<dbReference type="Gene3D" id="1.25.40.10">
    <property type="entry name" value="Tetratricopeptide repeat domain"/>
    <property type="match status" value="1"/>
</dbReference>
<evidence type="ECO:0000256" key="5">
    <source>
        <dbReference type="ARBA" id="ARBA00022692"/>
    </source>
</evidence>
<dbReference type="Pfam" id="PF06552">
    <property type="entry name" value="TOM20_plant"/>
    <property type="match status" value="1"/>
</dbReference>
<keyword evidence="4" id="KW-0813">Transport</keyword>